<evidence type="ECO:0000259" key="11">
    <source>
        <dbReference type="Pfam" id="PF00133"/>
    </source>
</evidence>
<dbReference type="EMBL" id="MFJN01000012">
    <property type="protein sequence ID" value="OGG21967.1"/>
    <property type="molecule type" value="Genomic_DNA"/>
</dbReference>
<organism evidence="13 14">
    <name type="scientific">Candidatus Gottesmanbacteria bacterium RIFCSPHIGHO2_02_FULL_40_13</name>
    <dbReference type="NCBI Taxonomy" id="1798384"/>
    <lineage>
        <taxon>Bacteria</taxon>
        <taxon>Candidatus Gottesmaniibacteriota</taxon>
    </lineage>
</organism>
<dbReference type="InterPro" id="IPR009080">
    <property type="entry name" value="tRNAsynth_Ia_anticodon-bd"/>
</dbReference>
<proteinExistence type="inferred from homology"/>
<dbReference type="SUPFAM" id="SSF47323">
    <property type="entry name" value="Anticodon-binding domain of a subclass of class I aminoacyl-tRNA synthetases"/>
    <property type="match status" value="1"/>
</dbReference>
<dbReference type="GO" id="GO:0005524">
    <property type="term" value="F:ATP binding"/>
    <property type="evidence" value="ECO:0007669"/>
    <property type="project" value="UniProtKB-KW"/>
</dbReference>
<accession>A0A1F6ACE4</accession>
<dbReference type="PANTHER" id="PTHR11946">
    <property type="entry name" value="VALYL-TRNA SYNTHETASES"/>
    <property type="match status" value="1"/>
</dbReference>
<evidence type="ECO:0000256" key="9">
    <source>
        <dbReference type="NCBIfam" id="TIGR00422"/>
    </source>
</evidence>
<evidence type="ECO:0000256" key="1">
    <source>
        <dbReference type="ARBA" id="ARBA00013169"/>
    </source>
</evidence>
<dbReference type="NCBIfam" id="NF004349">
    <property type="entry name" value="PRK05729.1"/>
    <property type="match status" value="1"/>
</dbReference>
<dbReference type="InterPro" id="IPR001412">
    <property type="entry name" value="aa-tRNA-synth_I_CS"/>
</dbReference>
<dbReference type="InterPro" id="IPR013155">
    <property type="entry name" value="M/V/L/I-tRNA-synth_anticd-bd"/>
</dbReference>
<keyword evidence="7 10" id="KW-0030">Aminoacyl-tRNA synthetase</keyword>
<dbReference type="Gene3D" id="3.40.50.620">
    <property type="entry name" value="HUPs"/>
    <property type="match status" value="2"/>
</dbReference>
<dbReference type="Pfam" id="PF08264">
    <property type="entry name" value="Anticodon_1"/>
    <property type="match status" value="1"/>
</dbReference>
<dbReference type="InterPro" id="IPR014729">
    <property type="entry name" value="Rossmann-like_a/b/a_fold"/>
</dbReference>
<evidence type="ECO:0000256" key="5">
    <source>
        <dbReference type="ARBA" id="ARBA00022840"/>
    </source>
</evidence>
<dbReference type="Gene3D" id="3.90.740.10">
    <property type="entry name" value="Valyl/Leucyl/Isoleucyl-tRNA synthetase, editing domain"/>
    <property type="match status" value="1"/>
</dbReference>
<dbReference type="GO" id="GO:0002161">
    <property type="term" value="F:aminoacyl-tRNA deacylase activity"/>
    <property type="evidence" value="ECO:0007669"/>
    <property type="project" value="InterPro"/>
</dbReference>
<evidence type="ECO:0000313" key="14">
    <source>
        <dbReference type="Proteomes" id="UP000177092"/>
    </source>
</evidence>
<dbReference type="PRINTS" id="PR00986">
    <property type="entry name" value="TRNASYNTHVAL"/>
</dbReference>
<keyword evidence="2" id="KW-0963">Cytoplasm</keyword>
<reference evidence="13 14" key="1">
    <citation type="journal article" date="2016" name="Nat. Commun.">
        <title>Thousands of microbial genomes shed light on interconnected biogeochemical processes in an aquifer system.</title>
        <authorList>
            <person name="Anantharaman K."/>
            <person name="Brown C.T."/>
            <person name="Hug L.A."/>
            <person name="Sharon I."/>
            <person name="Castelle C.J."/>
            <person name="Probst A.J."/>
            <person name="Thomas B.C."/>
            <person name="Singh A."/>
            <person name="Wilkins M.J."/>
            <person name="Karaoz U."/>
            <person name="Brodie E.L."/>
            <person name="Williams K.H."/>
            <person name="Hubbard S.S."/>
            <person name="Banfield J.F."/>
        </authorList>
    </citation>
    <scope>NUCLEOTIDE SEQUENCE [LARGE SCALE GENOMIC DNA]</scope>
</reference>
<dbReference type="SUPFAM" id="SSF50677">
    <property type="entry name" value="ValRS/IleRS/LeuRS editing domain"/>
    <property type="match status" value="1"/>
</dbReference>
<dbReference type="AlphaFoldDB" id="A0A1F6ACE4"/>
<evidence type="ECO:0000256" key="2">
    <source>
        <dbReference type="ARBA" id="ARBA00022490"/>
    </source>
</evidence>
<dbReference type="CDD" id="cd07962">
    <property type="entry name" value="Anticodon_Ia_Val"/>
    <property type="match status" value="1"/>
</dbReference>
<dbReference type="EC" id="6.1.1.9" evidence="1 9"/>
<evidence type="ECO:0000256" key="7">
    <source>
        <dbReference type="ARBA" id="ARBA00023146"/>
    </source>
</evidence>
<keyword evidence="4 10" id="KW-0547">Nucleotide-binding</keyword>
<evidence type="ECO:0000256" key="3">
    <source>
        <dbReference type="ARBA" id="ARBA00022598"/>
    </source>
</evidence>
<comment type="catalytic activity">
    <reaction evidence="8">
        <text>tRNA(Val) + L-valine + ATP = L-valyl-tRNA(Val) + AMP + diphosphate</text>
        <dbReference type="Rhea" id="RHEA:10704"/>
        <dbReference type="Rhea" id="RHEA-COMP:9672"/>
        <dbReference type="Rhea" id="RHEA-COMP:9708"/>
        <dbReference type="ChEBI" id="CHEBI:30616"/>
        <dbReference type="ChEBI" id="CHEBI:33019"/>
        <dbReference type="ChEBI" id="CHEBI:57762"/>
        <dbReference type="ChEBI" id="CHEBI:78442"/>
        <dbReference type="ChEBI" id="CHEBI:78537"/>
        <dbReference type="ChEBI" id="CHEBI:456215"/>
        <dbReference type="EC" id="6.1.1.9"/>
    </reaction>
</comment>
<dbReference type="InterPro" id="IPR009008">
    <property type="entry name" value="Val/Leu/Ile-tRNA-synth_edit"/>
</dbReference>
<dbReference type="SUPFAM" id="SSF52374">
    <property type="entry name" value="Nucleotidylyl transferase"/>
    <property type="match status" value="1"/>
</dbReference>
<dbReference type="GO" id="GO:0004832">
    <property type="term" value="F:valine-tRNA ligase activity"/>
    <property type="evidence" value="ECO:0007669"/>
    <property type="project" value="UniProtKB-UniRule"/>
</dbReference>
<dbReference type="NCBIfam" id="TIGR00422">
    <property type="entry name" value="valS"/>
    <property type="match status" value="1"/>
</dbReference>
<feature type="domain" description="Aminoacyl-tRNA synthetase class Ia" evidence="11">
    <location>
        <begin position="14"/>
        <end position="603"/>
    </location>
</feature>
<dbReference type="STRING" id="1798384.A3D03_02155"/>
<dbReference type="InterPro" id="IPR002303">
    <property type="entry name" value="Valyl-tRNA_ligase"/>
</dbReference>
<evidence type="ECO:0000259" key="12">
    <source>
        <dbReference type="Pfam" id="PF08264"/>
    </source>
</evidence>
<evidence type="ECO:0000256" key="6">
    <source>
        <dbReference type="ARBA" id="ARBA00022917"/>
    </source>
</evidence>
<keyword evidence="3 10" id="KW-0436">Ligase</keyword>
<dbReference type="InterPro" id="IPR033705">
    <property type="entry name" value="Anticodon_Ia_Val"/>
</dbReference>
<dbReference type="Gene3D" id="1.10.730.10">
    <property type="entry name" value="Isoleucyl-tRNA Synthetase, Domain 1"/>
    <property type="match status" value="1"/>
</dbReference>
<keyword evidence="6 10" id="KW-0648">Protein biosynthesis</keyword>
<dbReference type="PROSITE" id="PS00178">
    <property type="entry name" value="AA_TRNA_LIGASE_I"/>
    <property type="match status" value="1"/>
</dbReference>
<name>A0A1F6ACE4_9BACT</name>
<keyword evidence="5 10" id="KW-0067">ATP-binding</keyword>
<dbReference type="PANTHER" id="PTHR11946:SF93">
    <property type="entry name" value="VALINE--TRNA LIGASE, CHLOROPLASTIC_MITOCHONDRIAL 2"/>
    <property type="match status" value="1"/>
</dbReference>
<evidence type="ECO:0000256" key="4">
    <source>
        <dbReference type="ARBA" id="ARBA00022741"/>
    </source>
</evidence>
<comment type="similarity">
    <text evidence="10">Belongs to the class-I aminoacyl-tRNA synthetase family.</text>
</comment>
<sequence length="758" mass="88422">MDKIYNHKGIEERIYSMWEKGGYFTPKIDPAKKPFTILLPLPNANDPMHMGHALFTVQDILIRYHRMKGDPALWLPGGDHAGIETQFVFEKYLSKQGKSRFDFDRETLYRMISEFVEKNKNINRDQMKRLGFSLDWTRYHYSLEPEIVETVLDTFRQLYKDGLIYRDERLVNYCTRCGTGFSDLEVKDQELEGLLYFINFPLLKGDFIQIATTRPETILGDVAVMVNPKDKRYKHLVGETVILPITNRKIPIIADEHVDMKFGTGAVKVTPNHDFNDFEIAKKHKLYYPPIIGFEGKMQNTKTDYDGLKVLIAREKILGDLKVKNLYAYAKKHHMVVKICYKCGKTLEPLPLPQWYVKTKPLAAPAIKAVKEGKTKIVPLKRFEKLYFDWMKNILDWNISRQIVWGPRLPVWYKVDGNEQRIWVSFLTQGSVKQGLVDQHLRDGYSFDEIVKGLQRLLIPIYENKNKQPEVYVGKKQPEDGLWIQETDTFDTWFLSSQWPLTTLGFPDSEDFRYFYPTSLLDTMWDILFFWVARMMMMGLYRAKEVPFKIIHLHCRIVDAKGQKMAKSRGNVMNPIDMVDKYGADALRFSLIFGAAPGSDIAISDDKIRGMRNFSNKIWNVGRFIKINIDNFKIQNIDISECGFKAHRSHLQPADKKILSQLGSLEKAVTKNIEGYRFDKAAERLYEFIWHVFADKYIEAVKERLKNNDQTALSVLKKVFDACLILLHPFMPFVTEEIYEKLNSDRKIPLIISSWPQV</sequence>
<evidence type="ECO:0000256" key="10">
    <source>
        <dbReference type="RuleBase" id="RU363035"/>
    </source>
</evidence>
<evidence type="ECO:0000313" key="13">
    <source>
        <dbReference type="EMBL" id="OGG21967.1"/>
    </source>
</evidence>
<protein>
    <recommendedName>
        <fullName evidence="1 9">Valine--tRNA ligase</fullName>
        <ecNumber evidence="1 9">6.1.1.9</ecNumber>
    </recommendedName>
</protein>
<dbReference type="Pfam" id="PF00133">
    <property type="entry name" value="tRNA-synt_1"/>
    <property type="match status" value="1"/>
</dbReference>
<dbReference type="GO" id="GO:0006438">
    <property type="term" value="P:valyl-tRNA aminoacylation"/>
    <property type="evidence" value="ECO:0007669"/>
    <property type="project" value="UniProtKB-UniRule"/>
</dbReference>
<dbReference type="GO" id="GO:0005829">
    <property type="term" value="C:cytosol"/>
    <property type="evidence" value="ECO:0007669"/>
    <property type="project" value="TreeGrafter"/>
</dbReference>
<feature type="domain" description="Methionyl/Valyl/Leucyl/Isoleucyl-tRNA synthetase anticodon-binding" evidence="12">
    <location>
        <begin position="655"/>
        <end position="756"/>
    </location>
</feature>
<evidence type="ECO:0000256" key="8">
    <source>
        <dbReference type="ARBA" id="ARBA00047552"/>
    </source>
</evidence>
<comment type="caution">
    <text evidence="13">The sequence shown here is derived from an EMBL/GenBank/DDBJ whole genome shotgun (WGS) entry which is preliminary data.</text>
</comment>
<gene>
    <name evidence="13" type="ORF">A3D03_02155</name>
</gene>
<dbReference type="InterPro" id="IPR002300">
    <property type="entry name" value="aa-tRNA-synth_Ia"/>
</dbReference>
<dbReference type="Proteomes" id="UP000177092">
    <property type="component" value="Unassembled WGS sequence"/>
</dbReference>